<name>A0ABQ7H526_DUNSA</name>
<dbReference type="EMBL" id="MU069472">
    <property type="protein sequence ID" value="KAF5841960.1"/>
    <property type="molecule type" value="Genomic_DNA"/>
</dbReference>
<gene>
    <name evidence="4" type="ORF">DUNSADRAFT_10131</name>
</gene>
<sequence>MDGPYDADLPILHAAIGSTCAGEGTWRPLDETLSPCDPLEFADMKNYTDRIRESQAKTGLQDGEGLALMIISTSGGARMQEGIMSLMQMAKISAALHVHQNVAKLLYISILTSPTTGGVTASFGMLGDIIIAEPQAMIGFAGRRVIEQTLQEQLPDDFQEAPFKQRGKVPYGIQHGLFMNTEEKVRRRLQRWESTGALTSGNSDELSYKDLVDSFKTLTEGGQDSLDLQQALSSGSTLAEALDLARNGRLEWLEQEPQKEEEGNFVLRMTTKSA</sequence>
<comment type="caution">
    <text evidence="4">The sequence shown here is derived from an EMBL/GenBank/DDBJ whole genome shotgun (WGS) entry which is preliminary data.</text>
</comment>
<keyword evidence="5" id="KW-1185">Reference proteome</keyword>
<reference evidence="4" key="1">
    <citation type="submission" date="2017-08" db="EMBL/GenBank/DDBJ databases">
        <authorList>
            <person name="Polle J.E."/>
            <person name="Barry K."/>
            <person name="Cushman J."/>
            <person name="Schmutz J."/>
            <person name="Tran D."/>
            <person name="Hathwaick L.T."/>
            <person name="Yim W.C."/>
            <person name="Jenkins J."/>
            <person name="Mckie-Krisberg Z.M."/>
            <person name="Prochnik S."/>
            <person name="Lindquist E."/>
            <person name="Dockter R.B."/>
            <person name="Adam C."/>
            <person name="Molina H."/>
            <person name="Bunkerborg J."/>
            <person name="Jin E."/>
            <person name="Buchheim M."/>
            <person name="Magnuson J."/>
        </authorList>
    </citation>
    <scope>NUCLEOTIDE SEQUENCE</scope>
    <source>
        <strain evidence="4">CCAP 19/18</strain>
    </source>
</reference>
<evidence type="ECO:0000259" key="3">
    <source>
        <dbReference type="PROSITE" id="PS50980"/>
    </source>
</evidence>
<dbReference type="InterPro" id="IPR011762">
    <property type="entry name" value="COA_CT_N"/>
</dbReference>
<comment type="subunit">
    <text evidence="1">Acetyl-CoA carboxylase is a heterohexamer composed of biotin carboxyl carrier protein, biotin carboxylase and 2 subunits each of ACCase subunit alpha and ACCase plastid-coded subunit beta (accD).</text>
</comment>
<evidence type="ECO:0000256" key="1">
    <source>
        <dbReference type="ARBA" id="ARBA00011842"/>
    </source>
</evidence>
<dbReference type="InterPro" id="IPR029045">
    <property type="entry name" value="ClpP/crotonase-like_dom_sf"/>
</dbReference>
<dbReference type="SUPFAM" id="SSF52096">
    <property type="entry name" value="ClpP/crotonase"/>
    <property type="match status" value="1"/>
</dbReference>
<keyword evidence="2" id="KW-0808">Transferase</keyword>
<dbReference type="PANTHER" id="PTHR42995:SF5">
    <property type="entry name" value="ACETYL-COENZYME A CARBOXYLASE CARBOXYL TRANSFERASE SUBUNIT BETA, CHLOROPLASTIC"/>
    <property type="match status" value="1"/>
</dbReference>
<dbReference type="Gene3D" id="3.90.226.10">
    <property type="entry name" value="2-enoyl-CoA Hydratase, Chain A, domain 1"/>
    <property type="match status" value="1"/>
</dbReference>
<protein>
    <submittedName>
        <fullName evidence="4">ClpP/crotonase-like domain-containing protein</fullName>
    </submittedName>
</protein>
<evidence type="ECO:0000313" key="5">
    <source>
        <dbReference type="Proteomes" id="UP000815325"/>
    </source>
</evidence>
<organism evidence="4 5">
    <name type="scientific">Dunaliella salina</name>
    <name type="common">Green alga</name>
    <name type="synonym">Protococcus salinus</name>
    <dbReference type="NCBI Taxonomy" id="3046"/>
    <lineage>
        <taxon>Eukaryota</taxon>
        <taxon>Viridiplantae</taxon>
        <taxon>Chlorophyta</taxon>
        <taxon>core chlorophytes</taxon>
        <taxon>Chlorophyceae</taxon>
        <taxon>CS clade</taxon>
        <taxon>Chlamydomonadales</taxon>
        <taxon>Dunaliellaceae</taxon>
        <taxon>Dunaliella</taxon>
    </lineage>
</organism>
<feature type="domain" description="CoA carboxyltransferase N-terminal" evidence="3">
    <location>
        <begin position="64"/>
        <end position="205"/>
    </location>
</feature>
<accession>A0ABQ7H526</accession>
<dbReference type="Pfam" id="PF01039">
    <property type="entry name" value="Carboxyl_trans"/>
    <property type="match status" value="1"/>
</dbReference>
<dbReference type="PROSITE" id="PS50980">
    <property type="entry name" value="COA_CT_NTER"/>
    <property type="match status" value="1"/>
</dbReference>
<proteinExistence type="predicted"/>
<dbReference type="PRINTS" id="PR01070">
    <property type="entry name" value="ACCCTRFRASEB"/>
</dbReference>
<evidence type="ECO:0000313" key="4">
    <source>
        <dbReference type="EMBL" id="KAF5841960.1"/>
    </source>
</evidence>
<dbReference type="PANTHER" id="PTHR42995">
    <property type="entry name" value="ACETYL-COENZYME A CARBOXYLASE CARBOXYL TRANSFERASE SUBUNIT BETA, CHLOROPLASTIC"/>
    <property type="match status" value="1"/>
</dbReference>
<dbReference type="Proteomes" id="UP000815325">
    <property type="component" value="Unassembled WGS sequence"/>
</dbReference>
<dbReference type="InterPro" id="IPR000438">
    <property type="entry name" value="Acetyl_CoA_COase_Trfase_b_su"/>
</dbReference>
<dbReference type="InterPro" id="IPR034733">
    <property type="entry name" value="AcCoA_carboxyl_beta"/>
</dbReference>
<evidence type="ECO:0000256" key="2">
    <source>
        <dbReference type="ARBA" id="ARBA00022679"/>
    </source>
</evidence>